<dbReference type="Gramene" id="mRNA:HanXRQr2_Chr17g0808041">
    <property type="protein sequence ID" value="CDS:HanXRQr2_Chr17g0808041.1"/>
    <property type="gene ID" value="HanXRQr2_Chr17g0808041"/>
</dbReference>
<organism evidence="1 2">
    <name type="scientific">Helianthus annuus</name>
    <name type="common">Common sunflower</name>
    <dbReference type="NCBI Taxonomy" id="4232"/>
    <lineage>
        <taxon>Eukaryota</taxon>
        <taxon>Viridiplantae</taxon>
        <taxon>Streptophyta</taxon>
        <taxon>Embryophyta</taxon>
        <taxon>Tracheophyta</taxon>
        <taxon>Spermatophyta</taxon>
        <taxon>Magnoliopsida</taxon>
        <taxon>eudicotyledons</taxon>
        <taxon>Gunneridae</taxon>
        <taxon>Pentapetalae</taxon>
        <taxon>asterids</taxon>
        <taxon>campanulids</taxon>
        <taxon>Asterales</taxon>
        <taxon>Asteraceae</taxon>
        <taxon>Asteroideae</taxon>
        <taxon>Heliantheae alliance</taxon>
        <taxon>Heliantheae</taxon>
        <taxon>Helianthus</taxon>
    </lineage>
</organism>
<evidence type="ECO:0000313" key="1">
    <source>
        <dbReference type="EMBL" id="KAF5755881.1"/>
    </source>
</evidence>
<reference evidence="1" key="1">
    <citation type="journal article" date="2017" name="Nature">
        <title>The sunflower genome provides insights into oil metabolism, flowering and Asterid evolution.</title>
        <authorList>
            <person name="Badouin H."/>
            <person name="Gouzy J."/>
            <person name="Grassa C.J."/>
            <person name="Murat F."/>
            <person name="Staton S.E."/>
            <person name="Cottret L."/>
            <person name="Lelandais-Briere C."/>
            <person name="Owens G.L."/>
            <person name="Carrere S."/>
            <person name="Mayjonade B."/>
            <person name="Legrand L."/>
            <person name="Gill N."/>
            <person name="Kane N.C."/>
            <person name="Bowers J.E."/>
            <person name="Hubner S."/>
            <person name="Bellec A."/>
            <person name="Berard A."/>
            <person name="Berges H."/>
            <person name="Blanchet N."/>
            <person name="Boniface M.C."/>
            <person name="Brunel D."/>
            <person name="Catrice O."/>
            <person name="Chaidir N."/>
            <person name="Claudel C."/>
            <person name="Donnadieu C."/>
            <person name="Faraut T."/>
            <person name="Fievet G."/>
            <person name="Helmstetter N."/>
            <person name="King M."/>
            <person name="Knapp S.J."/>
            <person name="Lai Z."/>
            <person name="Le Paslier M.C."/>
            <person name="Lippi Y."/>
            <person name="Lorenzon L."/>
            <person name="Mandel J.R."/>
            <person name="Marage G."/>
            <person name="Marchand G."/>
            <person name="Marquand E."/>
            <person name="Bret-Mestries E."/>
            <person name="Morien E."/>
            <person name="Nambeesan S."/>
            <person name="Nguyen T."/>
            <person name="Pegot-Espagnet P."/>
            <person name="Pouilly N."/>
            <person name="Raftis F."/>
            <person name="Sallet E."/>
            <person name="Schiex T."/>
            <person name="Thomas J."/>
            <person name="Vandecasteele C."/>
            <person name="Vares D."/>
            <person name="Vear F."/>
            <person name="Vautrin S."/>
            <person name="Crespi M."/>
            <person name="Mangin B."/>
            <person name="Burke J.M."/>
            <person name="Salse J."/>
            <person name="Munos S."/>
            <person name="Vincourt P."/>
            <person name="Rieseberg L.H."/>
            <person name="Langlade N.B."/>
        </authorList>
    </citation>
    <scope>NUCLEOTIDE SEQUENCE</scope>
    <source>
        <tissue evidence="1">Leaves</tissue>
    </source>
</reference>
<reference evidence="1" key="2">
    <citation type="submission" date="2020-06" db="EMBL/GenBank/DDBJ databases">
        <title>Helianthus annuus Genome sequencing and assembly Release 2.</title>
        <authorList>
            <person name="Gouzy J."/>
            <person name="Langlade N."/>
            <person name="Munos S."/>
        </authorList>
    </citation>
    <scope>NUCLEOTIDE SEQUENCE</scope>
    <source>
        <tissue evidence="1">Leaves</tissue>
    </source>
</reference>
<proteinExistence type="predicted"/>
<dbReference type="AlphaFoldDB" id="A0A9K3DID9"/>
<gene>
    <name evidence="1" type="ORF">HanXRQr2_Chr17g0808041</name>
</gene>
<name>A0A9K3DID9_HELAN</name>
<sequence length="68" mass="8126">MILFLGFILFRFCVFLFLFFRVGGRGHSCYRHLIWDDRYIEDQIVSRLGWTQRHNETGVINGCQTLVL</sequence>
<dbReference type="Proteomes" id="UP000215914">
    <property type="component" value="Unassembled WGS sequence"/>
</dbReference>
<protein>
    <submittedName>
        <fullName evidence="1">Uncharacterized protein</fullName>
    </submittedName>
</protein>
<accession>A0A9K3DID9</accession>
<dbReference type="EMBL" id="MNCJ02000332">
    <property type="protein sequence ID" value="KAF5755881.1"/>
    <property type="molecule type" value="Genomic_DNA"/>
</dbReference>
<evidence type="ECO:0000313" key="2">
    <source>
        <dbReference type="Proteomes" id="UP000215914"/>
    </source>
</evidence>
<keyword evidence="2" id="KW-1185">Reference proteome</keyword>
<comment type="caution">
    <text evidence="1">The sequence shown here is derived from an EMBL/GenBank/DDBJ whole genome shotgun (WGS) entry which is preliminary data.</text>
</comment>